<dbReference type="Gene3D" id="3.30.2410.10">
    <property type="entry name" value="Hect, E3 ligase catalytic domain"/>
    <property type="match status" value="1"/>
</dbReference>
<evidence type="ECO:0000256" key="2">
    <source>
        <dbReference type="ARBA" id="ARBA00022723"/>
    </source>
</evidence>
<dbReference type="GO" id="GO:0000209">
    <property type="term" value="P:protein polyubiquitination"/>
    <property type="evidence" value="ECO:0007669"/>
    <property type="project" value="TreeGrafter"/>
</dbReference>
<dbReference type="InterPro" id="IPR045322">
    <property type="entry name" value="HECTD1/TRIP12-like"/>
</dbReference>
<dbReference type="PROSITE" id="PS01358">
    <property type="entry name" value="ZF_RANBP2_1"/>
    <property type="match status" value="1"/>
</dbReference>
<keyword evidence="1" id="KW-0808">Transferase</keyword>
<dbReference type="VEuPathDB" id="TriTrypDB:TcCLB.510747.170"/>
<organism evidence="8 9">
    <name type="scientific">Trypanosoma cruzi</name>
    <dbReference type="NCBI Taxonomy" id="5693"/>
    <lineage>
        <taxon>Eukaryota</taxon>
        <taxon>Discoba</taxon>
        <taxon>Euglenozoa</taxon>
        <taxon>Kinetoplastea</taxon>
        <taxon>Metakinetoplastina</taxon>
        <taxon>Trypanosomatida</taxon>
        <taxon>Trypanosomatidae</taxon>
        <taxon>Trypanosoma</taxon>
        <taxon>Schizotrypanum</taxon>
    </lineage>
</organism>
<keyword evidence="2" id="KW-0479">Metal-binding</keyword>
<dbReference type="GO" id="GO:0043161">
    <property type="term" value="P:proteasome-mediated ubiquitin-dependent protein catabolic process"/>
    <property type="evidence" value="ECO:0007669"/>
    <property type="project" value="TreeGrafter"/>
</dbReference>
<dbReference type="VEuPathDB" id="TriTrypDB:TCSYLVIO_003719"/>
<dbReference type="Pfam" id="PF00632">
    <property type="entry name" value="HECT"/>
    <property type="match status" value="1"/>
</dbReference>
<keyword evidence="5" id="KW-0862">Zinc</keyword>
<dbReference type="PROSITE" id="PS01357">
    <property type="entry name" value="ZF_ZZ_1"/>
    <property type="match status" value="1"/>
</dbReference>
<dbReference type="PANTHER" id="PTHR45670:SF15">
    <property type="entry name" value="LIGASE, PUTATIVE-RELATED"/>
    <property type="match status" value="1"/>
</dbReference>
<proteinExistence type="predicted"/>
<dbReference type="VEuPathDB" id="TriTrypDB:TcBrA4_0125480"/>
<evidence type="ECO:0000313" key="8">
    <source>
        <dbReference type="EMBL" id="PWU93540.1"/>
    </source>
</evidence>
<evidence type="ECO:0000259" key="7">
    <source>
        <dbReference type="PROSITE" id="PS50237"/>
    </source>
</evidence>
<dbReference type="InterPro" id="IPR001876">
    <property type="entry name" value="Znf_RanBP2"/>
</dbReference>
<evidence type="ECO:0000313" key="9">
    <source>
        <dbReference type="Proteomes" id="UP000246078"/>
    </source>
</evidence>
<accession>A0A2V2VAW4</accession>
<dbReference type="InterPro" id="IPR000569">
    <property type="entry name" value="HECT_dom"/>
</dbReference>
<evidence type="ECO:0000256" key="1">
    <source>
        <dbReference type="ARBA" id="ARBA00022679"/>
    </source>
</evidence>
<name>A0A2V2VAW4_TRYCR</name>
<feature type="active site" description="Glycyl thioester intermediate" evidence="6">
    <location>
        <position position="1243"/>
    </location>
</feature>
<protein>
    <recommendedName>
        <fullName evidence="7">HECT domain-containing protein</fullName>
    </recommendedName>
</protein>
<evidence type="ECO:0000256" key="6">
    <source>
        <dbReference type="PROSITE-ProRule" id="PRU00104"/>
    </source>
</evidence>
<feature type="domain" description="HECT" evidence="7">
    <location>
        <begin position="1121"/>
        <end position="1276"/>
    </location>
</feature>
<dbReference type="Gene3D" id="3.90.1750.10">
    <property type="entry name" value="Hect, E3 ligase catalytic domains"/>
    <property type="match status" value="1"/>
</dbReference>
<dbReference type="Proteomes" id="UP000246078">
    <property type="component" value="Unassembled WGS sequence"/>
</dbReference>
<reference evidence="8 9" key="1">
    <citation type="journal article" date="2018" name="Microb. Genom.">
        <title>Expanding an expanded genome: long-read sequencing of Trypanosoma cruzi.</title>
        <authorList>
            <person name="Berna L."/>
            <person name="Rodriguez M."/>
            <person name="Chiribao M.L."/>
            <person name="Parodi-Talice A."/>
            <person name="Pita S."/>
            <person name="Rijo G."/>
            <person name="Alvarez-Valin F."/>
            <person name="Robello C."/>
        </authorList>
    </citation>
    <scope>NUCLEOTIDE SEQUENCE [LARGE SCALE GENOMIC DNA]</scope>
    <source>
        <strain evidence="8 9">TCC</strain>
    </source>
</reference>
<gene>
    <name evidence="8" type="ORF">C3747_295g14</name>
</gene>
<keyword evidence="4 6" id="KW-0833">Ubl conjugation pathway</keyword>
<dbReference type="VEuPathDB" id="TriTrypDB:C4B63_7g382"/>
<dbReference type="VEuPathDB" id="TriTrypDB:TcG_01344"/>
<keyword evidence="3" id="KW-0863">Zinc-finger</keyword>
<dbReference type="PANTHER" id="PTHR45670">
    <property type="entry name" value="E3 UBIQUITIN-PROTEIN LIGASE TRIP12"/>
    <property type="match status" value="1"/>
</dbReference>
<dbReference type="SMART" id="SM00119">
    <property type="entry name" value="HECTc"/>
    <property type="match status" value="1"/>
</dbReference>
<dbReference type="VEuPathDB" id="TriTrypDB:TcG_01343"/>
<dbReference type="AlphaFoldDB" id="A0A2V2VAW4"/>
<dbReference type="FunFam" id="3.30.2410.10:FF:000036">
    <property type="entry name" value="Ubiquitin-protein ligase, putative"/>
    <property type="match status" value="1"/>
</dbReference>
<evidence type="ECO:0000256" key="4">
    <source>
        <dbReference type="ARBA" id="ARBA00022786"/>
    </source>
</evidence>
<dbReference type="VEuPathDB" id="TriTrypDB:C3747_295g14"/>
<dbReference type="VEuPathDB" id="TriTrypDB:TCDM_02472"/>
<dbReference type="GO" id="GO:0008270">
    <property type="term" value="F:zinc ion binding"/>
    <property type="evidence" value="ECO:0007669"/>
    <property type="project" value="UniProtKB-KW"/>
</dbReference>
<dbReference type="VEuPathDB" id="TriTrypDB:TcCLB.508257.250"/>
<dbReference type="VEuPathDB" id="TriTrypDB:BCY84_20526"/>
<sequence>MLFAFDGGPGKTPYENLLDLCTVLFISEEGSDLPVQRVFHAINDSLQRAEEDGDVLVLAARALALILDRFSRSLLISGNSDVSRAVKKCAETIFSIVKKRHVNLRYTKMSEKELSEELLTCFSLARNSREVATVTPSTAEQLKFCFNALDESKWTSCRVLKHCIGLMRRGELKTAGDHEKILQLLQHHLASLCYVDIDHEWDDLLRTVVEGILTYRVWCATQLPLRKRRRASGGGSNAMKTTGIIFDGVPLNNTTEALLAIGERIFVSGTAECRMELTLACLASLVETSSLSLEAIEKAIVWVSRLLKQNSTRVAGFSNPFLRSRQDAAKREHLRTSPFQALPNLQWIVPPLTWSSLVLLSKLCGANFGFRGEYLWAWRGEGGEYYPYLRGTRQKLTAMFFAAEKNKKVLQKRHVIDLCTMTDTSALTLVVSRVYFQPIPSVVVFDGALSIPPVYTHISEELSALLQDALRPLSFGHSKTAYLARAIRLHVICGGAPTNSEDVITAFRSLSAEQKRPVVEAISSALMQHDKGWAPVLLEAGVADALTAFPASAVSKKAAVTTSSEQKGPPVADLIRYAGSSPRVVAMKIPPVTELPSFLSHASPAELLAFIEGLEDSTLSISSLKRVCSEIDLDPQLVCRMRDAAHTYVLRILHQTSVAHQEVKSLARRVSGFSHFIGICRPTQGGMNHVLCPEGHPLCVHFSVNWRCNVCANSNSFGSLACRECDYDLCSDCSNTKLSRMDVNVSALVGDIIRYWRECRGDELSDEDSSQRKLKHSVLFTSKGVLSAGRSSSTLQGEDVHYAEMGNCCECNISVPLLVANSMGNDVLDSPLQVFLRTFGPLHQWGEIESAIVEVLESCGGEIFERGVSGIPMPVVRVLQAISPYISLSFKRDTAHFLSVGCYRFGLYHLQDVNASVRGTVMGEIQSNGLATKFTVKRETGAMTQALFNAFVQYPSIRNKVEFNFEGEEGTGEGPTQELYTELSQRYREMATLWHERDDGALEAFPTLRQVHKKEFFVLGASCGRAFVDGYTMNVSLIPLAWPFIRSASVSMKNKWTLLIELEPELANTYKRMLRSTDAELKEMDLEDENGAVLTTATVKAYVERRVEESLSHAILNLYWFSLGISSVIDLRAFWFLSDDEMSVILCGASRESTEEQLFGEEALRSAIVEAHGYSGGSREVAMMISVVGGEFTREEQQFFLEFLTGSPRLPLNGLAGLGRKITVVRKELEGSGEQTLPSCNTCFLYFKLPPYTSRAVMKARLLTAITEGRKNFSLS</sequence>
<evidence type="ECO:0000256" key="5">
    <source>
        <dbReference type="ARBA" id="ARBA00022833"/>
    </source>
</evidence>
<dbReference type="EMBL" id="PRFC01000295">
    <property type="protein sequence ID" value="PWU93540.1"/>
    <property type="molecule type" value="Genomic_DNA"/>
</dbReference>
<dbReference type="VEuPathDB" id="TriTrypDB:ECC02_002625"/>
<dbReference type="VEuPathDB" id="TriTrypDB:TcCL_NonESM03188"/>
<dbReference type="VEuPathDB" id="TriTrypDB:TcYC6_0068520"/>
<dbReference type="VEuPathDB" id="TriTrypDB:Tc_MARK_2480"/>
<dbReference type="PROSITE" id="PS50237">
    <property type="entry name" value="HECT"/>
    <property type="match status" value="1"/>
</dbReference>
<evidence type="ECO:0000256" key="3">
    <source>
        <dbReference type="ARBA" id="ARBA00022771"/>
    </source>
</evidence>
<dbReference type="InterPro" id="IPR035983">
    <property type="entry name" value="Hect_E3_ubiquitin_ligase"/>
</dbReference>
<comment type="caution">
    <text evidence="8">The sequence shown here is derived from an EMBL/GenBank/DDBJ whole genome shotgun (WGS) entry which is preliminary data.</text>
</comment>
<dbReference type="GO" id="GO:0061630">
    <property type="term" value="F:ubiquitin protein ligase activity"/>
    <property type="evidence" value="ECO:0007669"/>
    <property type="project" value="InterPro"/>
</dbReference>
<dbReference type="InterPro" id="IPR000433">
    <property type="entry name" value="Znf_ZZ"/>
</dbReference>
<dbReference type="SUPFAM" id="SSF56204">
    <property type="entry name" value="Hect, E3 ligase catalytic domain"/>
    <property type="match status" value="1"/>
</dbReference>